<dbReference type="GO" id="GO:0008930">
    <property type="term" value="F:methylthioadenosine nucleosidase activity"/>
    <property type="evidence" value="ECO:0007669"/>
    <property type="project" value="UniProtKB-UniRule"/>
</dbReference>
<dbReference type="PANTHER" id="PTHR46832">
    <property type="entry name" value="5'-METHYLTHIOADENOSINE/S-ADENOSYLHOMOCYSTEINE NUCLEOSIDASE"/>
    <property type="match status" value="1"/>
</dbReference>
<dbReference type="OrthoDB" id="9792278at2"/>
<evidence type="ECO:0000313" key="9">
    <source>
        <dbReference type="Proteomes" id="UP000268033"/>
    </source>
</evidence>
<dbReference type="NCBIfam" id="NF004079">
    <property type="entry name" value="PRK05584.1"/>
    <property type="match status" value="1"/>
</dbReference>
<evidence type="ECO:0000256" key="6">
    <source>
        <dbReference type="HAMAP-Rule" id="MF_01684"/>
    </source>
</evidence>
<feature type="active site" description="Proton acceptor" evidence="6">
    <location>
        <position position="12"/>
    </location>
</feature>
<comment type="pathway">
    <text evidence="1 6">Amino-acid biosynthesis; L-methionine biosynthesis via salvage pathway; S-methyl-5-thio-alpha-D-ribose 1-phosphate from S-methyl-5'-thioadenosine (hydrolase route): step 1/2.</text>
</comment>
<keyword evidence="9" id="KW-1185">Reference proteome</keyword>
<dbReference type="GO" id="GO:0019284">
    <property type="term" value="P:L-methionine salvage from S-adenosylmethionine"/>
    <property type="evidence" value="ECO:0007669"/>
    <property type="project" value="TreeGrafter"/>
</dbReference>
<evidence type="ECO:0000256" key="4">
    <source>
        <dbReference type="ARBA" id="ARBA00023167"/>
    </source>
</evidence>
<keyword evidence="3 6" id="KW-0378">Hydrolase</keyword>
<dbReference type="Gene3D" id="3.40.50.1580">
    <property type="entry name" value="Nucleoside phosphorylase domain"/>
    <property type="match status" value="1"/>
</dbReference>
<evidence type="ECO:0000256" key="3">
    <source>
        <dbReference type="ARBA" id="ARBA00022801"/>
    </source>
</evidence>
<dbReference type="InterPro" id="IPR035994">
    <property type="entry name" value="Nucleoside_phosphorylase_sf"/>
</dbReference>
<dbReference type="SUPFAM" id="SSF53167">
    <property type="entry name" value="Purine and uridine phosphorylases"/>
    <property type="match status" value="1"/>
</dbReference>
<comment type="caution">
    <text evidence="8">The sequence shown here is derived from an EMBL/GenBank/DDBJ whole genome shotgun (WGS) entry which is preliminary data.</text>
</comment>
<dbReference type="GO" id="GO:0005829">
    <property type="term" value="C:cytosol"/>
    <property type="evidence" value="ECO:0007669"/>
    <property type="project" value="TreeGrafter"/>
</dbReference>
<dbReference type="UniPathway" id="UPA00904">
    <property type="reaction ID" value="UER00871"/>
</dbReference>
<feature type="binding site" evidence="6">
    <location>
        <position position="78"/>
    </location>
    <ligand>
        <name>substrate</name>
    </ligand>
</feature>
<gene>
    <name evidence="6" type="primary">mtnN</name>
    <name evidence="8" type="ORF">EDC28_101119</name>
</gene>
<dbReference type="EC" id="3.2.2.9" evidence="6"/>
<dbReference type="FunFam" id="3.40.50.1580:FF:000001">
    <property type="entry name" value="MTA/SAH nucleosidase family protein"/>
    <property type="match status" value="1"/>
</dbReference>
<dbReference type="GO" id="GO:0046124">
    <property type="term" value="P:purine deoxyribonucleoside catabolic process"/>
    <property type="evidence" value="ECO:0007669"/>
    <property type="project" value="UniProtKB-UniRule"/>
</dbReference>
<evidence type="ECO:0000256" key="2">
    <source>
        <dbReference type="ARBA" id="ARBA00022605"/>
    </source>
</evidence>
<dbReference type="PANTHER" id="PTHR46832:SF1">
    <property type="entry name" value="5'-METHYLTHIOADENOSINE_S-ADENOSYLHOMOCYSTEINE NUCLEOSIDASE"/>
    <property type="match status" value="1"/>
</dbReference>
<protein>
    <recommendedName>
        <fullName evidence="6">5'-methylthioadenosine/S-adenosylhomocysteine nucleosidase</fullName>
        <shortName evidence="6">MTA/SAH nucleosidase</shortName>
        <shortName evidence="6">MTAN</shortName>
        <ecNumber evidence="6">3.2.2.9</ecNumber>
    </recommendedName>
    <alternativeName>
        <fullName evidence="6">5'-deoxyadenosine nucleosidase</fullName>
        <shortName evidence="6">DOA nucleosidase</shortName>
        <shortName evidence="6">dAdo nucleosidase</shortName>
    </alternativeName>
    <alternativeName>
        <fullName evidence="6">5'-methylthioadenosine nucleosidase</fullName>
        <shortName evidence="6">MTA nucleosidase</shortName>
    </alternativeName>
    <alternativeName>
        <fullName evidence="6">S-adenosylhomocysteine nucleosidase</fullName>
        <shortName evidence="6">AdoHcy nucleosidase</shortName>
        <shortName evidence="6">SAH nucleosidase</shortName>
        <shortName evidence="6">SRH nucleosidase</shortName>
    </alternativeName>
</protein>
<dbReference type="EMBL" id="RJUL01000001">
    <property type="protein sequence ID" value="ROQ30433.1"/>
    <property type="molecule type" value="Genomic_DNA"/>
</dbReference>
<dbReference type="STRING" id="584787.GCA_001247655_01710"/>
<dbReference type="Pfam" id="PF01048">
    <property type="entry name" value="PNP_UDP_1"/>
    <property type="match status" value="1"/>
</dbReference>
<feature type="domain" description="Nucleoside phosphorylase" evidence="7">
    <location>
        <begin position="2"/>
        <end position="227"/>
    </location>
</feature>
<feature type="binding site" evidence="6">
    <location>
        <position position="153"/>
    </location>
    <ligand>
        <name>substrate</name>
    </ligand>
</feature>
<dbReference type="InterPro" id="IPR000845">
    <property type="entry name" value="Nucleoside_phosphorylase_d"/>
</dbReference>
<dbReference type="CDD" id="cd09008">
    <property type="entry name" value="MTAN"/>
    <property type="match status" value="1"/>
</dbReference>
<feature type="active site" description="Proton donor" evidence="6">
    <location>
        <position position="198"/>
    </location>
</feature>
<dbReference type="InterPro" id="IPR010049">
    <property type="entry name" value="MTA_SAH_Nsdase"/>
</dbReference>
<evidence type="ECO:0000256" key="5">
    <source>
        <dbReference type="ARBA" id="ARBA00050313"/>
    </source>
</evidence>
<comment type="similarity">
    <text evidence="6">Belongs to the PNP/UDP phosphorylase family. MtnN subfamily.</text>
</comment>
<accession>A0A3N1PPJ8</accession>
<comment type="catalytic activity">
    <reaction evidence="5">
        <text>5'-deoxyadenosine + H2O = 5-deoxy-D-ribose + adenine</text>
        <dbReference type="Rhea" id="RHEA:29859"/>
        <dbReference type="ChEBI" id="CHEBI:15377"/>
        <dbReference type="ChEBI" id="CHEBI:16708"/>
        <dbReference type="ChEBI" id="CHEBI:17319"/>
        <dbReference type="ChEBI" id="CHEBI:149540"/>
        <dbReference type="EC" id="3.2.2.9"/>
    </reaction>
    <physiologicalReaction direction="left-to-right" evidence="5">
        <dbReference type="Rhea" id="RHEA:29860"/>
    </physiologicalReaction>
</comment>
<dbReference type="GO" id="GO:0008782">
    <property type="term" value="F:adenosylhomocysteine nucleosidase activity"/>
    <property type="evidence" value="ECO:0007669"/>
    <property type="project" value="UniProtKB-UniRule"/>
</dbReference>
<proteinExistence type="inferred from homology"/>
<dbReference type="RefSeq" id="WP_050657723.1">
    <property type="nucleotide sequence ID" value="NZ_JBLXEP010000001.1"/>
</dbReference>
<evidence type="ECO:0000313" key="8">
    <source>
        <dbReference type="EMBL" id="ROQ30433.1"/>
    </source>
</evidence>
<dbReference type="HAMAP" id="MF_01684">
    <property type="entry name" value="Salvage_MtnN"/>
    <property type="match status" value="1"/>
</dbReference>
<evidence type="ECO:0000259" key="7">
    <source>
        <dbReference type="Pfam" id="PF01048"/>
    </source>
</evidence>
<dbReference type="AlphaFoldDB" id="A0A3N1PPJ8"/>
<dbReference type="Proteomes" id="UP000268033">
    <property type="component" value="Unassembled WGS sequence"/>
</dbReference>
<comment type="catalytic activity">
    <reaction evidence="6">
        <text>S-adenosyl-L-homocysteine + H2O = S-(5-deoxy-D-ribos-5-yl)-L-homocysteine + adenine</text>
        <dbReference type="Rhea" id="RHEA:17805"/>
        <dbReference type="ChEBI" id="CHEBI:15377"/>
        <dbReference type="ChEBI" id="CHEBI:16708"/>
        <dbReference type="ChEBI" id="CHEBI:57856"/>
        <dbReference type="ChEBI" id="CHEBI:58195"/>
        <dbReference type="EC" id="3.2.2.9"/>
    </reaction>
</comment>
<reference evidence="8 9" key="1">
    <citation type="submission" date="2018-11" db="EMBL/GenBank/DDBJ databases">
        <title>Genomic Encyclopedia of Type Strains, Phase IV (KMG-IV): sequencing the most valuable type-strain genomes for metagenomic binning, comparative biology and taxonomic classification.</title>
        <authorList>
            <person name="Goeker M."/>
        </authorList>
    </citation>
    <scope>NUCLEOTIDE SEQUENCE [LARGE SCALE GENOMIC DNA]</scope>
    <source>
        <strain evidence="8 9">DSM 21945</strain>
    </source>
</reference>
<dbReference type="NCBIfam" id="TIGR01704">
    <property type="entry name" value="MTA_SAH-Nsdase"/>
    <property type="match status" value="1"/>
</dbReference>
<comment type="subunit">
    <text evidence="6">Homodimer.</text>
</comment>
<keyword evidence="4 6" id="KW-0486">Methionine biosynthesis</keyword>
<organism evidence="8 9">
    <name type="scientific">Gallaecimonas pentaromativorans</name>
    <dbReference type="NCBI Taxonomy" id="584787"/>
    <lineage>
        <taxon>Bacteria</taxon>
        <taxon>Pseudomonadati</taxon>
        <taxon>Pseudomonadota</taxon>
        <taxon>Gammaproteobacteria</taxon>
        <taxon>Enterobacterales</taxon>
        <taxon>Gallaecimonadaceae</taxon>
        <taxon>Gallaecimonas</taxon>
    </lineage>
</organism>
<sequence length="236" mass="24872">MKLGIIGAMEQEVALLKSQISNLSTEVVAGCEIYSGQLGGGEVVLMRSGIGKVAAAIATTILIERFAPEAIINTGSAGGFDPTLEVGDVVISSEVRYHDVDVTAFGYELGQVPRMPAAFQAHPTLVSVAQDVIGEMASHKAKTGLITTGDIFMSDPVRVEATRKAFPTMIAVEMEAAAIAQTCHQFDVPFVVTRALSDIAGKESPMSFESFLEKAATHSAELVMALVAKLKDSELA</sequence>
<comment type="function">
    <text evidence="6">Catalyzes the irreversible cleavage of the glycosidic bond in both 5'-methylthioadenosine (MTA) and S-adenosylhomocysteine (SAH/AdoHcy) to adenine and the corresponding thioribose, 5'-methylthioribose and S-ribosylhomocysteine, respectively. Also cleaves 5'-deoxyadenosine, a toxic by-product of radical S-adenosylmethionine (SAM) enzymes, into 5-deoxyribose and adenine. Thus, is required for in vivo function of the radical SAM enzymes biotin synthase and lipoic acid synthase, that are inhibited by 5'-deoxyadenosine accumulation.</text>
</comment>
<evidence type="ECO:0000256" key="1">
    <source>
        <dbReference type="ARBA" id="ARBA00004945"/>
    </source>
</evidence>
<comment type="catalytic activity">
    <reaction evidence="6">
        <text>S-methyl-5'-thioadenosine + H2O = 5-(methylsulfanyl)-D-ribose + adenine</text>
        <dbReference type="Rhea" id="RHEA:13617"/>
        <dbReference type="ChEBI" id="CHEBI:15377"/>
        <dbReference type="ChEBI" id="CHEBI:16708"/>
        <dbReference type="ChEBI" id="CHEBI:17509"/>
        <dbReference type="ChEBI" id="CHEBI:78440"/>
        <dbReference type="EC" id="3.2.2.9"/>
    </reaction>
</comment>
<feature type="binding site" evidence="6">
    <location>
        <begin position="174"/>
        <end position="175"/>
    </location>
    <ligand>
        <name>substrate</name>
    </ligand>
</feature>
<name>A0A3N1PPJ8_9GAMM</name>
<dbReference type="GO" id="GO:0019509">
    <property type="term" value="P:L-methionine salvage from methylthioadenosine"/>
    <property type="evidence" value="ECO:0007669"/>
    <property type="project" value="UniProtKB-UniRule"/>
</dbReference>
<keyword evidence="2 6" id="KW-0028">Amino-acid biosynthesis</keyword>